<dbReference type="GO" id="GO:0005886">
    <property type="term" value="C:plasma membrane"/>
    <property type="evidence" value="ECO:0007669"/>
    <property type="project" value="TreeGrafter"/>
</dbReference>
<keyword evidence="8" id="KW-1185">Reference proteome</keyword>
<evidence type="ECO:0000256" key="5">
    <source>
        <dbReference type="ARBA" id="ARBA00023136"/>
    </source>
</evidence>
<dbReference type="PANTHER" id="PTHR13999:SF10">
    <property type="entry name" value="INTERFERON-INDUCED TRANSMEMBRANE PROTEIN 5"/>
    <property type="match status" value="1"/>
</dbReference>
<dbReference type="InParanoid" id="A0A2Y9TH05"/>
<dbReference type="CTD" id="387733"/>
<feature type="transmembrane region" description="Helical" evidence="7">
    <location>
        <begin position="202"/>
        <end position="226"/>
    </location>
</feature>
<keyword evidence="3 7" id="KW-0812">Transmembrane</keyword>
<sequence>MAPPAALEGAPWAGPPGQEGLWGPRTGPPPLRGQCFSAGGGAFCGGGGLCGGWRGGGWRVGSRRRGGRGRPLSSGLSFVVKFSGGPVSRAAAGTISGRDAHPRSRSPGEETALEPMDTSYPREDPRAPTPSKADGTAHTALTLGAPRPPPRDHLIWSVFSTLYLNLCCLGFLALAYSIKARDQKVTGDLEAARQLGSKAKCYNILATVWALVPSLLLVVLVTTGALHLSRLAKGSAAFFSTKFNDSDYD</sequence>
<dbReference type="InterPro" id="IPR007593">
    <property type="entry name" value="CD225/Dispanin_fam"/>
</dbReference>
<reference evidence="9" key="1">
    <citation type="submission" date="2025-08" db="UniProtKB">
        <authorList>
            <consortium name="RefSeq"/>
        </authorList>
    </citation>
    <scope>IDENTIFICATION</scope>
    <source>
        <tissue evidence="9">Muscle</tissue>
    </source>
</reference>
<dbReference type="STRING" id="9755.ENSPCTP00005023926"/>
<accession>A0A2Y9TH05</accession>
<dbReference type="OrthoDB" id="9685758at2759"/>
<dbReference type="GO" id="GO:0030282">
    <property type="term" value="P:bone mineralization"/>
    <property type="evidence" value="ECO:0007669"/>
    <property type="project" value="TreeGrafter"/>
</dbReference>
<keyword evidence="4 7" id="KW-1133">Transmembrane helix</keyword>
<evidence type="ECO:0000256" key="3">
    <source>
        <dbReference type="ARBA" id="ARBA00022692"/>
    </source>
</evidence>
<dbReference type="Proteomes" id="UP000248484">
    <property type="component" value="Unplaced"/>
</dbReference>
<dbReference type="KEGG" id="pcad:102994934"/>
<evidence type="ECO:0000256" key="1">
    <source>
        <dbReference type="ARBA" id="ARBA00004370"/>
    </source>
</evidence>
<gene>
    <name evidence="9" type="primary">IFITM5</name>
</gene>
<keyword evidence="5 7" id="KW-0472">Membrane</keyword>
<feature type="transmembrane region" description="Helical" evidence="7">
    <location>
        <begin position="154"/>
        <end position="176"/>
    </location>
</feature>
<dbReference type="GeneID" id="102994934"/>
<name>A0A2Y9TH05_PHYMC</name>
<comment type="subcellular location">
    <subcellularLocation>
        <location evidence="1">Membrane</location>
    </subcellularLocation>
</comment>
<organism evidence="8 9">
    <name type="scientific">Physeter macrocephalus</name>
    <name type="common">Sperm whale</name>
    <name type="synonym">Physeter catodon</name>
    <dbReference type="NCBI Taxonomy" id="9755"/>
    <lineage>
        <taxon>Eukaryota</taxon>
        <taxon>Metazoa</taxon>
        <taxon>Chordata</taxon>
        <taxon>Craniata</taxon>
        <taxon>Vertebrata</taxon>
        <taxon>Euteleostomi</taxon>
        <taxon>Mammalia</taxon>
        <taxon>Eutheria</taxon>
        <taxon>Laurasiatheria</taxon>
        <taxon>Artiodactyla</taxon>
        <taxon>Whippomorpha</taxon>
        <taxon>Cetacea</taxon>
        <taxon>Odontoceti</taxon>
        <taxon>Physeteridae</taxon>
        <taxon>Physeter</taxon>
    </lineage>
</organism>
<evidence type="ECO:0000256" key="6">
    <source>
        <dbReference type="SAM" id="MobiDB-lite"/>
    </source>
</evidence>
<comment type="similarity">
    <text evidence="2">Belongs to the CD225/Dispanin family.</text>
</comment>
<dbReference type="AlphaFoldDB" id="A0A2Y9TH05"/>
<protein>
    <submittedName>
        <fullName evidence="9">Interferon-induced transmembrane protein 5</fullName>
    </submittedName>
</protein>
<proteinExistence type="inferred from homology"/>
<evidence type="ECO:0000256" key="7">
    <source>
        <dbReference type="SAM" id="Phobius"/>
    </source>
</evidence>
<feature type="region of interest" description="Disordered" evidence="6">
    <location>
        <begin position="90"/>
        <end position="145"/>
    </location>
</feature>
<evidence type="ECO:0000256" key="2">
    <source>
        <dbReference type="ARBA" id="ARBA00006843"/>
    </source>
</evidence>
<evidence type="ECO:0000313" key="9">
    <source>
        <dbReference type="RefSeq" id="XP_023987539.2"/>
    </source>
</evidence>
<feature type="compositionally biased region" description="Basic and acidic residues" evidence="6">
    <location>
        <begin position="98"/>
        <end position="108"/>
    </location>
</feature>
<dbReference type="PANTHER" id="PTHR13999">
    <property type="entry name" value="INTERFERON INDUCIBLE TRANSMEMBRANE PROTEIN"/>
    <property type="match status" value="1"/>
</dbReference>
<feature type="region of interest" description="Disordered" evidence="6">
    <location>
        <begin position="1"/>
        <end position="29"/>
    </location>
</feature>
<dbReference type="FunCoup" id="A0A2Y9TH05">
    <property type="interactions" value="28"/>
</dbReference>
<dbReference type="InterPro" id="IPR051517">
    <property type="entry name" value="IFITM_antiviral_protein"/>
</dbReference>
<evidence type="ECO:0000313" key="8">
    <source>
        <dbReference type="Proteomes" id="UP000248484"/>
    </source>
</evidence>
<dbReference type="GO" id="GO:0060349">
    <property type="term" value="P:bone morphogenesis"/>
    <property type="evidence" value="ECO:0007669"/>
    <property type="project" value="TreeGrafter"/>
</dbReference>
<dbReference type="Pfam" id="PF04505">
    <property type="entry name" value="CD225"/>
    <property type="match status" value="1"/>
</dbReference>
<evidence type="ECO:0000256" key="4">
    <source>
        <dbReference type="ARBA" id="ARBA00022989"/>
    </source>
</evidence>
<dbReference type="RefSeq" id="XP_023987539.2">
    <property type="nucleotide sequence ID" value="XM_024131771.3"/>
</dbReference>